<evidence type="ECO:0000256" key="1">
    <source>
        <dbReference type="ARBA" id="ARBA00006484"/>
    </source>
</evidence>
<proteinExistence type="inferred from homology"/>
<evidence type="ECO:0000313" key="5">
    <source>
        <dbReference type="Proteomes" id="UP000199341"/>
    </source>
</evidence>
<keyword evidence="2" id="KW-0560">Oxidoreductase</keyword>
<keyword evidence="5" id="KW-1185">Reference proteome</keyword>
<evidence type="ECO:0000256" key="2">
    <source>
        <dbReference type="ARBA" id="ARBA00023002"/>
    </source>
</evidence>
<name>A0A1H0PZ60_9ACTN</name>
<organism evidence="4 5">
    <name type="scientific">Actinacidiphila guanduensis</name>
    <dbReference type="NCBI Taxonomy" id="310781"/>
    <lineage>
        <taxon>Bacteria</taxon>
        <taxon>Bacillati</taxon>
        <taxon>Actinomycetota</taxon>
        <taxon>Actinomycetes</taxon>
        <taxon>Kitasatosporales</taxon>
        <taxon>Streptomycetaceae</taxon>
        <taxon>Actinacidiphila</taxon>
    </lineage>
</organism>
<dbReference type="Gene3D" id="3.40.50.720">
    <property type="entry name" value="NAD(P)-binding Rossmann-like Domain"/>
    <property type="match status" value="1"/>
</dbReference>
<dbReference type="InterPro" id="IPR036291">
    <property type="entry name" value="NAD(P)-bd_dom_sf"/>
</dbReference>
<comment type="similarity">
    <text evidence="1 3">Belongs to the short-chain dehydrogenases/reductases (SDR) family.</text>
</comment>
<gene>
    <name evidence="4" type="ORF">SAMN05216259_11755</name>
</gene>
<dbReference type="RefSeq" id="WP_093787666.1">
    <property type="nucleotide sequence ID" value="NZ_FNIE01000017.1"/>
</dbReference>
<dbReference type="InterPro" id="IPR002347">
    <property type="entry name" value="SDR_fam"/>
</dbReference>
<dbReference type="PRINTS" id="PR00081">
    <property type="entry name" value="GDHRDH"/>
</dbReference>
<evidence type="ECO:0000313" key="4">
    <source>
        <dbReference type="EMBL" id="SDP10015.1"/>
    </source>
</evidence>
<reference evidence="4 5" key="1">
    <citation type="submission" date="2016-10" db="EMBL/GenBank/DDBJ databases">
        <authorList>
            <person name="de Groot N.N."/>
        </authorList>
    </citation>
    <scope>NUCLEOTIDE SEQUENCE [LARGE SCALE GENOMIC DNA]</scope>
    <source>
        <strain evidence="4 5">CGMCC 4.2022</strain>
    </source>
</reference>
<accession>A0A1H0PZ60</accession>
<sequence length="295" mass="30419">MNTNSPEDPAGNVSGSTWFVTGASSGIGRAVTEQLLDRGARVAAVARRVELLDDLAGTHGDRLWTAQLDVTDTEALRSVVARAFSALGRIDVVFSNAGSGAFGAAEELSDQAITQQIALNLVAPIQLLRAVLPHLRAQGGGRFIQTSTVGGQITTPGGSMYHASKWGVEGFLESVMPEVAPFGVGITLIEPGNIRTDFGAALSIASAIDAYADTPVGQVRQYIDASGGNLTGNAQGDPAKVAAAVIASAATTPAPARLALGSDAYAGIHSALTRRLDQLESTKDIAFSTDYDQKG</sequence>
<dbReference type="PANTHER" id="PTHR43976">
    <property type="entry name" value="SHORT CHAIN DEHYDROGENASE"/>
    <property type="match status" value="1"/>
</dbReference>
<dbReference type="Pfam" id="PF00106">
    <property type="entry name" value="adh_short"/>
    <property type="match status" value="1"/>
</dbReference>
<protein>
    <submittedName>
        <fullName evidence="4">Short-chain dehydrogenase</fullName>
    </submittedName>
</protein>
<evidence type="ECO:0000256" key="3">
    <source>
        <dbReference type="RuleBase" id="RU000363"/>
    </source>
</evidence>
<dbReference type="PANTHER" id="PTHR43976:SF16">
    <property type="entry name" value="SHORT-CHAIN DEHYDROGENASE_REDUCTASE FAMILY PROTEIN"/>
    <property type="match status" value="1"/>
</dbReference>
<dbReference type="Proteomes" id="UP000199341">
    <property type="component" value="Unassembled WGS sequence"/>
</dbReference>
<dbReference type="SUPFAM" id="SSF51735">
    <property type="entry name" value="NAD(P)-binding Rossmann-fold domains"/>
    <property type="match status" value="1"/>
</dbReference>
<dbReference type="STRING" id="310781.SAMN05216259_11755"/>
<dbReference type="EMBL" id="FNIE01000017">
    <property type="protein sequence ID" value="SDP10015.1"/>
    <property type="molecule type" value="Genomic_DNA"/>
</dbReference>
<dbReference type="AlphaFoldDB" id="A0A1H0PZ60"/>
<dbReference type="GO" id="GO:0016491">
    <property type="term" value="F:oxidoreductase activity"/>
    <property type="evidence" value="ECO:0007669"/>
    <property type="project" value="UniProtKB-KW"/>
</dbReference>
<dbReference type="NCBIfam" id="NF005065">
    <property type="entry name" value="PRK06482.1"/>
    <property type="match status" value="1"/>
</dbReference>
<dbReference type="OrthoDB" id="3178062at2"/>
<dbReference type="InterPro" id="IPR051911">
    <property type="entry name" value="SDR_oxidoreductase"/>
</dbReference>
<dbReference type="PRINTS" id="PR00080">
    <property type="entry name" value="SDRFAMILY"/>
</dbReference>